<evidence type="ECO:0000313" key="3">
    <source>
        <dbReference type="Proteomes" id="UP000299102"/>
    </source>
</evidence>
<comment type="caution">
    <text evidence="2">The sequence shown here is derived from an EMBL/GenBank/DDBJ whole genome shotgun (WGS) entry which is preliminary data.</text>
</comment>
<accession>A0A4C1VDC5</accession>
<feature type="compositionally biased region" description="Polar residues" evidence="1">
    <location>
        <begin position="116"/>
        <end position="131"/>
    </location>
</feature>
<evidence type="ECO:0000313" key="2">
    <source>
        <dbReference type="EMBL" id="GBP36851.1"/>
    </source>
</evidence>
<proteinExistence type="predicted"/>
<keyword evidence="3" id="KW-1185">Reference proteome</keyword>
<gene>
    <name evidence="2" type="ORF">EVAR_96097_1</name>
</gene>
<reference evidence="2 3" key="1">
    <citation type="journal article" date="2019" name="Commun. Biol.">
        <title>The bagworm genome reveals a unique fibroin gene that provides high tensile strength.</title>
        <authorList>
            <person name="Kono N."/>
            <person name="Nakamura H."/>
            <person name="Ohtoshi R."/>
            <person name="Tomita M."/>
            <person name="Numata K."/>
            <person name="Arakawa K."/>
        </authorList>
    </citation>
    <scope>NUCLEOTIDE SEQUENCE [LARGE SCALE GENOMIC DNA]</scope>
</reference>
<dbReference type="AlphaFoldDB" id="A0A4C1VDC5"/>
<evidence type="ECO:0000256" key="1">
    <source>
        <dbReference type="SAM" id="MobiDB-lite"/>
    </source>
</evidence>
<name>A0A4C1VDC5_EUMVA</name>
<sequence length="131" mass="14473">MSNAAERGGRLCLFVTRSALSLALQALNVERLRANSLSPYNSSHVTPSVGSPICFRLSFTLGTRVRCKSTANFKRSGRPIQLTHSHARRRTFPGRGPFDLQRQTARPSYVVGEACAQSSTRRSSPLSQPRR</sequence>
<dbReference type="EMBL" id="BGZK01000324">
    <property type="protein sequence ID" value="GBP36851.1"/>
    <property type="molecule type" value="Genomic_DNA"/>
</dbReference>
<organism evidence="2 3">
    <name type="scientific">Eumeta variegata</name>
    <name type="common">Bagworm moth</name>
    <name type="synonym">Eumeta japonica</name>
    <dbReference type="NCBI Taxonomy" id="151549"/>
    <lineage>
        <taxon>Eukaryota</taxon>
        <taxon>Metazoa</taxon>
        <taxon>Ecdysozoa</taxon>
        <taxon>Arthropoda</taxon>
        <taxon>Hexapoda</taxon>
        <taxon>Insecta</taxon>
        <taxon>Pterygota</taxon>
        <taxon>Neoptera</taxon>
        <taxon>Endopterygota</taxon>
        <taxon>Lepidoptera</taxon>
        <taxon>Glossata</taxon>
        <taxon>Ditrysia</taxon>
        <taxon>Tineoidea</taxon>
        <taxon>Psychidae</taxon>
        <taxon>Oiketicinae</taxon>
        <taxon>Eumeta</taxon>
    </lineage>
</organism>
<dbReference type="Proteomes" id="UP000299102">
    <property type="component" value="Unassembled WGS sequence"/>
</dbReference>
<protein>
    <submittedName>
        <fullName evidence="2">Uncharacterized protein</fullName>
    </submittedName>
</protein>
<feature type="region of interest" description="Disordered" evidence="1">
    <location>
        <begin position="82"/>
        <end position="131"/>
    </location>
</feature>